<organism evidence="11 12">
    <name type="scientific">Colletotrichum musicola</name>
    <dbReference type="NCBI Taxonomy" id="2175873"/>
    <lineage>
        <taxon>Eukaryota</taxon>
        <taxon>Fungi</taxon>
        <taxon>Dikarya</taxon>
        <taxon>Ascomycota</taxon>
        <taxon>Pezizomycotina</taxon>
        <taxon>Sordariomycetes</taxon>
        <taxon>Hypocreomycetidae</taxon>
        <taxon>Glomerellales</taxon>
        <taxon>Glomerellaceae</taxon>
        <taxon>Colletotrichum</taxon>
        <taxon>Colletotrichum orchidearum species complex</taxon>
    </lineage>
</organism>
<reference evidence="11" key="1">
    <citation type="journal article" date="2020" name="Phytopathology">
        <title>Genome Sequence Resources of Colletotrichum truncatum, C. plurivorum, C. musicola, and C. sojae: Four Species Pathogenic to Soybean (Glycine max).</title>
        <authorList>
            <person name="Rogerio F."/>
            <person name="Boufleur T.R."/>
            <person name="Ciampi-Guillardi M."/>
            <person name="Sukno S.A."/>
            <person name="Thon M.R."/>
            <person name="Massola Junior N.S."/>
            <person name="Baroncelli R."/>
        </authorList>
    </citation>
    <scope>NUCLEOTIDE SEQUENCE</scope>
    <source>
        <strain evidence="11">LFN0074</strain>
    </source>
</reference>
<keyword evidence="5 8" id="KW-0378">Hydrolase</keyword>
<protein>
    <recommendedName>
        <fullName evidence="8">mRNA-capping enzyme subunit beta</fullName>
        <ecNumber evidence="8">3.6.1.74</ecNumber>
    </recommendedName>
    <alternativeName>
        <fullName evidence="8">mRNA 5'-phosphatase</fullName>
    </alternativeName>
    <alternativeName>
        <fullName evidence="8">mRNA 5'-triphosphate monophosphatase</fullName>
    </alternativeName>
</protein>
<evidence type="ECO:0000256" key="2">
    <source>
        <dbReference type="ARBA" id="ARBA00004123"/>
    </source>
</evidence>
<evidence type="ECO:0000256" key="9">
    <source>
        <dbReference type="SAM" id="MobiDB-lite"/>
    </source>
</evidence>
<dbReference type="SUPFAM" id="SSF55154">
    <property type="entry name" value="CYTH-like phosphatases"/>
    <property type="match status" value="1"/>
</dbReference>
<evidence type="ECO:0000256" key="5">
    <source>
        <dbReference type="ARBA" id="ARBA00022801"/>
    </source>
</evidence>
<comment type="function">
    <text evidence="8">First step of mRNA capping. Converts the 5'-triphosphate end of a nascent mRNA chain into a diphosphate end.</text>
</comment>
<proteinExistence type="inferred from homology"/>
<keyword evidence="4 8" id="KW-0507">mRNA processing</keyword>
<evidence type="ECO:0000256" key="7">
    <source>
        <dbReference type="ARBA" id="ARBA00047740"/>
    </source>
</evidence>
<feature type="compositionally biased region" description="Low complexity" evidence="9">
    <location>
        <begin position="16"/>
        <end position="93"/>
    </location>
</feature>
<evidence type="ECO:0000259" key="10">
    <source>
        <dbReference type="Pfam" id="PF02940"/>
    </source>
</evidence>
<feature type="domain" description="mRNA triphosphatase Cet1-like" evidence="10">
    <location>
        <begin position="604"/>
        <end position="851"/>
    </location>
</feature>
<accession>A0A8H6JZF0</accession>
<feature type="compositionally biased region" description="Polar residues" evidence="9">
    <location>
        <begin position="371"/>
        <end position="390"/>
    </location>
</feature>
<comment type="caution">
    <text evidence="11">The sequence shown here is derived from an EMBL/GenBank/DDBJ whole genome shotgun (WGS) entry which is preliminary data.</text>
</comment>
<dbReference type="PANTHER" id="PTHR28118">
    <property type="entry name" value="POLYNUCLEOTIDE 5'-TRIPHOSPHATASE-RELATED"/>
    <property type="match status" value="1"/>
</dbReference>
<dbReference type="CDD" id="cd07470">
    <property type="entry name" value="CYTH-like_mRNA_RTPase"/>
    <property type="match status" value="1"/>
</dbReference>
<feature type="compositionally biased region" description="Basic and acidic residues" evidence="9">
    <location>
        <begin position="413"/>
        <end position="427"/>
    </location>
</feature>
<feature type="compositionally biased region" description="Low complexity" evidence="9">
    <location>
        <begin position="250"/>
        <end position="293"/>
    </location>
</feature>
<dbReference type="EMBL" id="WIGM01000556">
    <property type="protein sequence ID" value="KAF6822119.1"/>
    <property type="molecule type" value="Genomic_DNA"/>
</dbReference>
<evidence type="ECO:0000256" key="8">
    <source>
        <dbReference type="RuleBase" id="RU367053"/>
    </source>
</evidence>
<dbReference type="Pfam" id="PF02940">
    <property type="entry name" value="mRNA_triPase"/>
    <property type="match status" value="1"/>
</dbReference>
<dbReference type="GO" id="GO:0004651">
    <property type="term" value="F:polynucleotide 5'-phosphatase activity"/>
    <property type="evidence" value="ECO:0007669"/>
    <property type="project" value="UniProtKB-UniRule"/>
</dbReference>
<keyword evidence="8" id="KW-0506">mRNA capping</keyword>
<evidence type="ECO:0000256" key="1">
    <source>
        <dbReference type="ARBA" id="ARBA00001946"/>
    </source>
</evidence>
<dbReference type="Proteomes" id="UP000639643">
    <property type="component" value="Unassembled WGS sequence"/>
</dbReference>
<comment type="cofactor">
    <cofactor evidence="1 8">
        <name>Mg(2+)</name>
        <dbReference type="ChEBI" id="CHEBI:18420"/>
    </cofactor>
</comment>
<dbReference type="InterPro" id="IPR033469">
    <property type="entry name" value="CYTH-like_dom_sf"/>
</dbReference>
<dbReference type="GO" id="GO:0031533">
    <property type="term" value="C:mRNA capping enzyme complex"/>
    <property type="evidence" value="ECO:0007669"/>
    <property type="project" value="UniProtKB-UniRule"/>
</dbReference>
<dbReference type="InterPro" id="IPR037009">
    <property type="entry name" value="mRNA_triPase_Cet1_sf"/>
</dbReference>
<evidence type="ECO:0000256" key="6">
    <source>
        <dbReference type="ARBA" id="ARBA00023242"/>
    </source>
</evidence>
<dbReference type="GO" id="GO:0140818">
    <property type="term" value="F:mRNA 5'-triphosphate monophosphatase activity"/>
    <property type="evidence" value="ECO:0007669"/>
    <property type="project" value="UniProtKB-EC"/>
</dbReference>
<feature type="compositionally biased region" description="Pro residues" evidence="9">
    <location>
        <begin position="359"/>
        <end position="368"/>
    </location>
</feature>
<evidence type="ECO:0000313" key="11">
    <source>
        <dbReference type="EMBL" id="KAF6822119.1"/>
    </source>
</evidence>
<gene>
    <name evidence="11" type="ORF">CMUS01_11216</name>
</gene>
<evidence type="ECO:0000256" key="4">
    <source>
        <dbReference type="ARBA" id="ARBA00022664"/>
    </source>
</evidence>
<evidence type="ECO:0000313" key="12">
    <source>
        <dbReference type="Proteomes" id="UP000639643"/>
    </source>
</evidence>
<feature type="region of interest" description="Disordered" evidence="9">
    <location>
        <begin position="541"/>
        <end position="594"/>
    </location>
</feature>
<dbReference type="Gene3D" id="3.20.100.10">
    <property type="entry name" value="mRNA triphosphatase Cet1-like"/>
    <property type="match status" value="1"/>
</dbReference>
<dbReference type="InterPro" id="IPR004206">
    <property type="entry name" value="mRNA_triPase_Cet1"/>
</dbReference>
<feature type="compositionally biased region" description="Basic and acidic residues" evidence="9">
    <location>
        <begin position="477"/>
        <end position="494"/>
    </location>
</feature>
<dbReference type="OrthoDB" id="272147at2759"/>
<comment type="subcellular location">
    <subcellularLocation>
        <location evidence="2 8">Nucleus</location>
    </subcellularLocation>
</comment>
<feature type="compositionally biased region" description="Low complexity" evidence="9">
    <location>
        <begin position="309"/>
        <end position="342"/>
    </location>
</feature>
<comment type="similarity">
    <text evidence="3 8">Belongs to the fungal TPase family.</text>
</comment>
<evidence type="ECO:0000256" key="3">
    <source>
        <dbReference type="ARBA" id="ARBA00006345"/>
    </source>
</evidence>
<dbReference type="EC" id="3.6.1.74" evidence="8"/>
<sequence length="893" mass="99666">MDLRQLMNTDAERPRAPVAAAPPVAPVPAAHGPKQQQQQQQQQQQSYPHPRQQHPQHPQQHPQQHLQHAQQHPQHAPQQHPQQHPQQQHPQVQTPTTPSQATTAYAFRESAYSHALHSSPGKPPAPQEYAVHHSQASTPSYPPQSPYQTPVAYPGPGRPAPPPLQAGTPGPYGDVRSPQSASMPAPSPYRHTPTSSASGPGGGYPFPPTGPPQEVASPVQRHQYPPSNAYPQRESYSHPAGAAGPPYPQPQQQAQPHPHPQQQQHPHPQQQQQQLQQQQHQLQQQQQQPQQMPQTPPIGTPGGAHPYLHQRSQSTHSTPTPTSAHSQQHPQHHGQPFPHGSPVATTHPPPEYSRQHSQPPTPLGPPQTGPRQSSTAPSFAQPQSPYQQRLSAPHLAQATPPPPPPRMPSSHSTQERRSLSHSERDRSVSVSPKTRVPSLPSSLSGHTEPEPPARPQPSVVNMVEPERERAATPAKRKLADRDLSPRELEKKEPRPPPAEVNGGPTISRSPVVQRRKRIHASVPIWAQTWNPRENKRLKHANFELQKRGPPNVNGKPEPKPDTASSRHTSPEAARSVPPPVQEPPKPESTLGPWEESILGTRPYEELSKTVADFLFKNITLHPDSGEILGRGVQFEIEAKMGLLIDKDTNDRVERAIGTECVLHDTGRLAFRSSMTEAQHKGLNEFLNNLVVQTDPRNPNARGRVQIQYKHRREIDKFYELPNALQARLPGCVRALLSSRRSVKVRVTYDQKTREPLAKIVKARVADLHLHLPTCPLDCRISINLEMAWDGSVEELERVAISHAEKFPDRNKDRLSYKQNHYQVDLTQVTQIMPGPGGTQRVDKEHELEIELSPDILIDQQRRAMKNEPHQYPQLVEGFIDNVRVLARRSRDFV</sequence>
<feature type="compositionally biased region" description="Polar residues" evidence="9">
    <location>
        <begin position="94"/>
        <end position="103"/>
    </location>
</feature>
<dbReference type="InterPro" id="IPR040343">
    <property type="entry name" value="Cet1/Ctl1"/>
</dbReference>
<comment type="subunit">
    <text evidence="8">Heterodimer. The mRNA-capping enzyme is composed of two separate chains alpha and beta, respectively a mRNA guanylyltransferase and an mRNA 5'-triphosphate monophosphatase.</text>
</comment>
<dbReference type="AlphaFoldDB" id="A0A8H6JZF0"/>
<dbReference type="GO" id="GO:0006370">
    <property type="term" value="P:7-methylguanosine mRNA capping"/>
    <property type="evidence" value="ECO:0007669"/>
    <property type="project" value="UniProtKB-UniRule"/>
</dbReference>
<keyword evidence="12" id="KW-1185">Reference proteome</keyword>
<feature type="compositionally biased region" description="Low complexity" evidence="9">
    <location>
        <begin position="146"/>
        <end position="155"/>
    </location>
</feature>
<dbReference type="PANTHER" id="PTHR28118:SF1">
    <property type="entry name" value="POLYNUCLEOTIDE 5'-TRIPHOSPHATASE CTL1-RELATED"/>
    <property type="match status" value="1"/>
</dbReference>
<comment type="catalytic activity">
    <reaction evidence="7">
        <text>a 5'-end triphospho-ribonucleoside in mRNA + H2O = a 5'-end diphospho-ribonucleoside in mRNA + phosphate + H(+)</text>
        <dbReference type="Rhea" id="RHEA:67004"/>
        <dbReference type="Rhea" id="RHEA-COMP:17164"/>
        <dbReference type="Rhea" id="RHEA-COMP:17165"/>
        <dbReference type="ChEBI" id="CHEBI:15377"/>
        <dbReference type="ChEBI" id="CHEBI:15378"/>
        <dbReference type="ChEBI" id="CHEBI:43474"/>
        <dbReference type="ChEBI" id="CHEBI:167616"/>
        <dbReference type="ChEBI" id="CHEBI:167618"/>
        <dbReference type="EC" id="3.6.1.74"/>
    </reaction>
    <physiologicalReaction direction="left-to-right" evidence="7">
        <dbReference type="Rhea" id="RHEA:67005"/>
    </physiologicalReaction>
</comment>
<name>A0A8H6JZF0_9PEZI</name>
<keyword evidence="6 8" id="KW-0539">Nucleus</keyword>
<feature type="region of interest" description="Disordered" evidence="9">
    <location>
        <begin position="1"/>
        <end position="517"/>
    </location>
</feature>